<dbReference type="STRING" id="1121305.CLCOL_14170"/>
<evidence type="ECO:0000256" key="1">
    <source>
        <dbReference type="SAM" id="MobiDB-lite"/>
    </source>
</evidence>
<gene>
    <name evidence="2" type="ORF">CLCOL_14170</name>
</gene>
<evidence type="ECO:0000313" key="3">
    <source>
        <dbReference type="Proteomes" id="UP000075374"/>
    </source>
</evidence>
<dbReference type="EMBL" id="LTBB01000006">
    <property type="protein sequence ID" value="KYH28977.1"/>
    <property type="molecule type" value="Genomic_DNA"/>
</dbReference>
<reference evidence="2 3" key="1">
    <citation type="submission" date="2016-02" db="EMBL/GenBank/DDBJ databases">
        <title>Genome sequence of Clostridium colicanis DSM 13634.</title>
        <authorList>
            <person name="Poehlein A."/>
            <person name="Daniel R."/>
        </authorList>
    </citation>
    <scope>NUCLEOTIDE SEQUENCE [LARGE SCALE GENOMIC DNA]</scope>
    <source>
        <strain evidence="2 3">DSM 13634</strain>
    </source>
</reference>
<sequence>MSDAVNKNKKDISEIENAHRIDQLINVVDNYTRTQRHLEQYSHIGDPDNTEYAREIQKEREKEINTLKNIIAYGDSKQGDPVTNELHNLEKNYIYAEGYLEHNKEHMPKEDIQNLKKKQENRREKINELRFK</sequence>
<dbReference type="Proteomes" id="UP000075374">
    <property type="component" value="Unassembled WGS sequence"/>
</dbReference>
<name>A0A151ANJ2_9CLOT</name>
<proteinExistence type="predicted"/>
<evidence type="ECO:0000313" key="2">
    <source>
        <dbReference type="EMBL" id="KYH28977.1"/>
    </source>
</evidence>
<organism evidence="2 3">
    <name type="scientific">Clostridium colicanis DSM 13634</name>
    <dbReference type="NCBI Taxonomy" id="1121305"/>
    <lineage>
        <taxon>Bacteria</taxon>
        <taxon>Bacillati</taxon>
        <taxon>Bacillota</taxon>
        <taxon>Clostridia</taxon>
        <taxon>Eubacteriales</taxon>
        <taxon>Clostridiaceae</taxon>
        <taxon>Clostridium</taxon>
    </lineage>
</organism>
<dbReference type="AlphaFoldDB" id="A0A151ANJ2"/>
<feature type="region of interest" description="Disordered" evidence="1">
    <location>
        <begin position="103"/>
        <end position="132"/>
    </location>
</feature>
<accession>A0A151ANJ2</accession>
<dbReference type="RefSeq" id="WP_061858270.1">
    <property type="nucleotide sequence ID" value="NZ_LTBB01000006.1"/>
</dbReference>
<keyword evidence="3" id="KW-1185">Reference proteome</keyword>
<comment type="caution">
    <text evidence="2">The sequence shown here is derived from an EMBL/GenBank/DDBJ whole genome shotgun (WGS) entry which is preliminary data.</text>
</comment>
<protein>
    <submittedName>
        <fullName evidence="2">Uncharacterized protein</fullName>
    </submittedName>
</protein>
<dbReference type="PATRIC" id="fig|1121305.3.peg.1422"/>